<accession>A0ACC5RDC7</accession>
<organism evidence="1 2">
    <name type="scientific">Taklimakanibacter albus</name>
    <dbReference type="NCBI Taxonomy" id="2800327"/>
    <lineage>
        <taxon>Bacteria</taxon>
        <taxon>Pseudomonadati</taxon>
        <taxon>Pseudomonadota</taxon>
        <taxon>Alphaproteobacteria</taxon>
        <taxon>Hyphomicrobiales</taxon>
        <taxon>Aestuariivirgaceae</taxon>
        <taxon>Taklimakanibacter</taxon>
    </lineage>
</organism>
<name>A0ACC5RDC7_9HYPH</name>
<keyword evidence="2" id="KW-1185">Reference proteome</keyword>
<comment type="caution">
    <text evidence="1">The sequence shown here is derived from an EMBL/GenBank/DDBJ whole genome shotgun (WGS) entry which is preliminary data.</text>
</comment>
<dbReference type="EMBL" id="JAENHL010000008">
    <property type="protein sequence ID" value="MBK1870604.1"/>
    <property type="molecule type" value="Genomic_DNA"/>
</dbReference>
<gene>
    <name evidence="1" type="ORF">JHL16_29840</name>
</gene>
<proteinExistence type="predicted"/>
<sequence>MKPCIYIHTNEKQIIGALVSKYSFERFASDKNAFDVKLIHTKDYPFLDAHEGRKYLRGGLTREWVNDDLQSFTVLRFMPPELMRYEGRSVVVDPDVFAVSDVMPLLNREMNGTAIMARKRGASTAKEFASSVMLLDNAKLKHWQVEKSFEEMFAFKRDYSDWVNLKLEPKDSIGILEPVWNDFDTLTRETRMIHNTHRRTQPWKTGLKVDFRPAERAGSFKLSNIIHRTRRALFGEYGLLGSYHKHPDNNQERLFFALLKECVDKGIVTQAMLDEQMKLNHVRHDARDVLARTRTLAEQPLFAA</sequence>
<protein>
    <submittedName>
        <fullName evidence="1">Uncharacterized protein</fullName>
    </submittedName>
</protein>
<evidence type="ECO:0000313" key="1">
    <source>
        <dbReference type="EMBL" id="MBK1870604.1"/>
    </source>
</evidence>
<dbReference type="Proteomes" id="UP000616151">
    <property type="component" value="Unassembled WGS sequence"/>
</dbReference>
<evidence type="ECO:0000313" key="2">
    <source>
        <dbReference type="Proteomes" id="UP000616151"/>
    </source>
</evidence>
<reference evidence="1" key="1">
    <citation type="submission" date="2021-01" db="EMBL/GenBank/DDBJ databases">
        <authorList>
            <person name="Sun Q."/>
        </authorList>
    </citation>
    <scope>NUCLEOTIDE SEQUENCE</scope>
    <source>
        <strain evidence="1">YIM B02566</strain>
    </source>
</reference>